<dbReference type="EMBL" id="CABGGW010000049">
    <property type="protein sequence ID" value="VUS98485.1"/>
    <property type="molecule type" value="Genomic_DNA"/>
</dbReference>
<gene>
    <name evidence="1" type="ORF">SB6422_03313</name>
</gene>
<evidence type="ECO:0000313" key="2">
    <source>
        <dbReference type="Proteomes" id="UP000317374"/>
    </source>
</evidence>
<sequence length="272" mass="31289">MKKKLLFVTDLYYQAKGRIYYEEDMFLSEKLGQFFDLCLCHPKSATSFIENSNVILFRNTGPVMNFASQYNEFRSKALDTGSRVFNQLSGKADMKGKNYLIELTKAGYPVIPSVDRHKDLKSLPAVDNYIVKLKQGADSLGMNFVSADELSRTELTGRLVQPVIDFVYEVSFYFINHQFQYALYAPNPDERWRLEPYIATPSDLKFSRRFIDWNGIDYGIQRVDACRTKDGDLLLMELEDLNPYLSLELLDDETRDSFVQNLSSALIAYAAT</sequence>
<name>A0A564MWU2_9ENTR</name>
<evidence type="ECO:0000313" key="1">
    <source>
        <dbReference type="EMBL" id="VUS98485.1"/>
    </source>
</evidence>
<evidence type="ECO:0008006" key="3">
    <source>
        <dbReference type="Google" id="ProtNLM"/>
    </source>
</evidence>
<proteinExistence type="predicted"/>
<dbReference type="AlphaFoldDB" id="A0A564MWU2"/>
<accession>A0A564MWU2</accession>
<organism evidence="1 2">
    <name type="scientific">Klebsiella huaxiensis</name>
    <dbReference type="NCBI Taxonomy" id="2153354"/>
    <lineage>
        <taxon>Bacteria</taxon>
        <taxon>Pseudomonadati</taxon>
        <taxon>Pseudomonadota</taxon>
        <taxon>Gammaproteobacteria</taxon>
        <taxon>Enterobacterales</taxon>
        <taxon>Enterobacteriaceae</taxon>
        <taxon>Klebsiella/Raoultella group</taxon>
        <taxon>Klebsiella</taxon>
    </lineage>
</organism>
<dbReference type="RefSeq" id="WP_042998087.1">
    <property type="nucleotide sequence ID" value="NZ_CABGGW010000049.1"/>
</dbReference>
<dbReference type="Proteomes" id="UP000317374">
    <property type="component" value="Unassembled WGS sequence"/>
</dbReference>
<protein>
    <recommendedName>
        <fullName evidence="3">ATP-grasp domain-containing protein</fullName>
    </recommendedName>
</protein>
<reference evidence="1 2" key="1">
    <citation type="submission" date="2019-07" db="EMBL/GenBank/DDBJ databases">
        <authorList>
            <person name="Brisse S."/>
            <person name="Rodrigues C."/>
            <person name="Thorpe H."/>
        </authorList>
    </citation>
    <scope>NUCLEOTIDE SEQUENCE [LARGE SCALE GENOMIC DNA]</scope>
    <source>
        <strain evidence="1">SB6422</strain>
    </source>
</reference>
<dbReference type="OrthoDB" id="4446378at2"/>